<sequence length="80" mass="8350">MSTNLVPPQVIVDTPRPKDQNGEFENGAAGLISVSLSNFVNSTAKSPGSKSSGGAGKKSPTTRSPRISPRASPRLMKKKV</sequence>
<reference evidence="2" key="1">
    <citation type="submission" date="2022-11" db="EMBL/GenBank/DDBJ databases">
        <authorList>
            <person name="Kikuchi T."/>
        </authorList>
    </citation>
    <scope>NUCLEOTIDE SEQUENCE</scope>
    <source>
        <strain evidence="2">PS1010</strain>
    </source>
</reference>
<feature type="compositionally biased region" description="Low complexity" evidence="1">
    <location>
        <begin position="57"/>
        <end position="74"/>
    </location>
</feature>
<proteinExistence type="predicted"/>
<dbReference type="Proteomes" id="UP001152747">
    <property type="component" value="Unassembled WGS sequence"/>
</dbReference>
<dbReference type="AlphaFoldDB" id="A0A9P1I972"/>
<accession>A0A9P1I972</accession>
<evidence type="ECO:0000313" key="3">
    <source>
        <dbReference type="Proteomes" id="UP001152747"/>
    </source>
</evidence>
<feature type="region of interest" description="Disordered" evidence="1">
    <location>
        <begin position="41"/>
        <end position="80"/>
    </location>
</feature>
<dbReference type="OrthoDB" id="5873490at2759"/>
<comment type="caution">
    <text evidence="2">The sequence shown here is derived from an EMBL/GenBank/DDBJ whole genome shotgun (WGS) entry which is preliminary data.</text>
</comment>
<protein>
    <submittedName>
        <fullName evidence="2">Uncharacterized protein</fullName>
    </submittedName>
</protein>
<dbReference type="EMBL" id="CANHGI010000002">
    <property type="protein sequence ID" value="CAI5440810.1"/>
    <property type="molecule type" value="Genomic_DNA"/>
</dbReference>
<evidence type="ECO:0000313" key="2">
    <source>
        <dbReference type="EMBL" id="CAI5440810.1"/>
    </source>
</evidence>
<evidence type="ECO:0000256" key="1">
    <source>
        <dbReference type="SAM" id="MobiDB-lite"/>
    </source>
</evidence>
<organism evidence="2 3">
    <name type="scientific">Caenorhabditis angaria</name>
    <dbReference type="NCBI Taxonomy" id="860376"/>
    <lineage>
        <taxon>Eukaryota</taxon>
        <taxon>Metazoa</taxon>
        <taxon>Ecdysozoa</taxon>
        <taxon>Nematoda</taxon>
        <taxon>Chromadorea</taxon>
        <taxon>Rhabditida</taxon>
        <taxon>Rhabditina</taxon>
        <taxon>Rhabditomorpha</taxon>
        <taxon>Rhabditoidea</taxon>
        <taxon>Rhabditidae</taxon>
        <taxon>Peloderinae</taxon>
        <taxon>Caenorhabditis</taxon>
    </lineage>
</organism>
<name>A0A9P1I972_9PELO</name>
<feature type="region of interest" description="Disordered" evidence="1">
    <location>
        <begin position="1"/>
        <end position="25"/>
    </location>
</feature>
<keyword evidence="3" id="KW-1185">Reference proteome</keyword>
<gene>
    <name evidence="2" type="ORF">CAMP_LOCUS3447</name>
</gene>